<sequence length="512" mass="57247">MLSHYGSYNVMYNDVRLGSGDSMRPNVLILMSDEQSWGTLSCTGNAAARTPRLDALAEIGTIFDGCYTPFPLCCPSRTSLWTGLMPRHHHVLGNWRAIAPELRSRSIASAFRDAGYHTMYTGKWHVPGTTPQLMGFDDTAAIPAVLDGRDRGRYIEDYRRYVTELGYELVPGHIENLSAADLRELGAPDSPHRGRAEIRLEHYLETWQTDQFLHTLDRRPADRPWFAVCSFNAPHFPMVVPAPYDSIIDRGLVRLPDSFATGPGTRPREVRESPFATEYADLDQAGWVDLVGHYLGFCALVDAQVGRILDHLERTGTLDDTTVVFTSDHGDMMGAHRLMEKGHLLHYEEALRVPLIIRHPDAGQARISHLISMVDIAATLAELADVSWRGPDDGISFAEMIGASDATPTRDHVTAESVLYRMRADANGEHLDPRTWRAETDAINLSVRTPTARYIFRSRDEDELYDHVTDPGEQHNLAADPACADTRRYLRKLIATEIDDVFPAIARTLTTG</sequence>
<dbReference type="EMBL" id="SMKZ01000053">
    <property type="protein sequence ID" value="TDE00205.1"/>
    <property type="molecule type" value="Genomic_DNA"/>
</dbReference>
<evidence type="ECO:0000313" key="6">
    <source>
        <dbReference type="Proteomes" id="UP000294739"/>
    </source>
</evidence>
<dbReference type="Pfam" id="PF00884">
    <property type="entry name" value="Sulfatase"/>
    <property type="match status" value="1"/>
</dbReference>
<dbReference type="InterPro" id="IPR024607">
    <property type="entry name" value="Sulfatase_CS"/>
</dbReference>
<dbReference type="SUPFAM" id="SSF53649">
    <property type="entry name" value="Alkaline phosphatase-like"/>
    <property type="match status" value="1"/>
</dbReference>
<keyword evidence="3" id="KW-0378">Hydrolase</keyword>
<evidence type="ECO:0000259" key="4">
    <source>
        <dbReference type="Pfam" id="PF00884"/>
    </source>
</evidence>
<evidence type="ECO:0000313" key="5">
    <source>
        <dbReference type="EMBL" id="TDE00205.1"/>
    </source>
</evidence>
<dbReference type="GO" id="GO:0008484">
    <property type="term" value="F:sulfuric ester hydrolase activity"/>
    <property type="evidence" value="ECO:0007669"/>
    <property type="project" value="TreeGrafter"/>
</dbReference>
<gene>
    <name evidence="5" type="ORF">E1269_26190</name>
</gene>
<dbReference type="AlphaFoldDB" id="A0A4R5CR82"/>
<accession>A0A4R5CR82</accession>
<organism evidence="5 6">
    <name type="scientific">Jiangella asiatica</name>
    <dbReference type="NCBI Taxonomy" id="2530372"/>
    <lineage>
        <taxon>Bacteria</taxon>
        <taxon>Bacillati</taxon>
        <taxon>Actinomycetota</taxon>
        <taxon>Actinomycetes</taxon>
        <taxon>Jiangellales</taxon>
        <taxon>Jiangellaceae</taxon>
        <taxon>Jiangella</taxon>
    </lineage>
</organism>
<dbReference type="RefSeq" id="WP_131900142.1">
    <property type="nucleotide sequence ID" value="NZ_SMKZ01000053.1"/>
</dbReference>
<dbReference type="InterPro" id="IPR017850">
    <property type="entry name" value="Alkaline_phosphatase_core_sf"/>
</dbReference>
<dbReference type="PROSITE" id="PS00523">
    <property type="entry name" value="SULFATASE_1"/>
    <property type="match status" value="1"/>
</dbReference>
<protein>
    <submittedName>
        <fullName evidence="5">DUF229 domain-containing protein</fullName>
    </submittedName>
</protein>
<reference evidence="5 6" key="1">
    <citation type="submission" date="2019-03" db="EMBL/GenBank/DDBJ databases">
        <title>Draft genome sequences of novel Actinobacteria.</title>
        <authorList>
            <person name="Sahin N."/>
            <person name="Ay H."/>
            <person name="Saygin H."/>
        </authorList>
    </citation>
    <scope>NUCLEOTIDE SEQUENCE [LARGE SCALE GENOMIC DNA]</scope>
    <source>
        <strain evidence="5 6">5K138</strain>
    </source>
</reference>
<comment type="similarity">
    <text evidence="1">Belongs to the sulfatase family.</text>
</comment>
<dbReference type="GO" id="GO:0046872">
    <property type="term" value="F:metal ion binding"/>
    <property type="evidence" value="ECO:0007669"/>
    <property type="project" value="UniProtKB-KW"/>
</dbReference>
<dbReference type="GO" id="GO:0005737">
    <property type="term" value="C:cytoplasm"/>
    <property type="evidence" value="ECO:0007669"/>
    <property type="project" value="TreeGrafter"/>
</dbReference>
<dbReference type="PANTHER" id="PTHR45953">
    <property type="entry name" value="IDURONATE 2-SULFATASE"/>
    <property type="match status" value="1"/>
</dbReference>
<proteinExistence type="inferred from homology"/>
<dbReference type="Gene3D" id="3.40.720.10">
    <property type="entry name" value="Alkaline Phosphatase, subunit A"/>
    <property type="match status" value="1"/>
</dbReference>
<name>A0A4R5CR82_9ACTN</name>
<dbReference type="InParanoid" id="A0A4R5CR82"/>
<keyword evidence="2" id="KW-0479">Metal-binding</keyword>
<evidence type="ECO:0000256" key="1">
    <source>
        <dbReference type="ARBA" id="ARBA00008779"/>
    </source>
</evidence>
<comment type="caution">
    <text evidence="5">The sequence shown here is derived from an EMBL/GenBank/DDBJ whole genome shotgun (WGS) entry which is preliminary data.</text>
</comment>
<feature type="domain" description="Sulfatase N-terminal" evidence="4">
    <location>
        <begin position="25"/>
        <end position="386"/>
    </location>
</feature>
<evidence type="ECO:0000256" key="2">
    <source>
        <dbReference type="ARBA" id="ARBA00022723"/>
    </source>
</evidence>
<keyword evidence="6" id="KW-1185">Reference proteome</keyword>
<dbReference type="InterPro" id="IPR000917">
    <property type="entry name" value="Sulfatase_N"/>
</dbReference>
<dbReference type="PANTHER" id="PTHR45953:SF1">
    <property type="entry name" value="IDURONATE 2-SULFATASE"/>
    <property type="match status" value="1"/>
</dbReference>
<dbReference type="OrthoDB" id="9777306at2"/>
<dbReference type="Proteomes" id="UP000294739">
    <property type="component" value="Unassembled WGS sequence"/>
</dbReference>
<evidence type="ECO:0000256" key="3">
    <source>
        <dbReference type="ARBA" id="ARBA00022801"/>
    </source>
</evidence>